<dbReference type="AlphaFoldDB" id="A0A2N5XV47"/>
<proteinExistence type="predicted"/>
<evidence type="ECO:0000313" key="2">
    <source>
        <dbReference type="EMBL" id="PLW78392.1"/>
    </source>
</evidence>
<dbReference type="Gene3D" id="1.25.40.10">
    <property type="entry name" value="Tetratricopeptide repeat domain"/>
    <property type="match status" value="1"/>
</dbReference>
<organism evidence="2 3">
    <name type="scientific">Cohaesibacter celericrescens</name>
    <dbReference type="NCBI Taxonomy" id="2067669"/>
    <lineage>
        <taxon>Bacteria</taxon>
        <taxon>Pseudomonadati</taxon>
        <taxon>Pseudomonadota</taxon>
        <taxon>Alphaproteobacteria</taxon>
        <taxon>Hyphomicrobiales</taxon>
        <taxon>Cohaesibacteraceae</taxon>
    </lineage>
</organism>
<reference evidence="2 3" key="1">
    <citation type="submission" date="2018-01" db="EMBL/GenBank/DDBJ databases">
        <title>The draft genome sequence of Cohaesibacter sp. H1304.</title>
        <authorList>
            <person name="Wang N.-N."/>
            <person name="Du Z.-J."/>
        </authorList>
    </citation>
    <scope>NUCLEOTIDE SEQUENCE [LARGE SCALE GENOMIC DNA]</scope>
    <source>
        <strain evidence="2 3">H1304</strain>
    </source>
</reference>
<protein>
    <recommendedName>
        <fullName evidence="4">Cellulose synthase</fullName>
    </recommendedName>
</protein>
<dbReference type="OrthoDB" id="7324591at2"/>
<feature type="chain" id="PRO_5014756346" description="Cellulose synthase" evidence="1">
    <location>
        <begin position="27"/>
        <end position="668"/>
    </location>
</feature>
<name>A0A2N5XV47_9HYPH</name>
<feature type="signal peptide" evidence="1">
    <location>
        <begin position="1"/>
        <end position="26"/>
    </location>
</feature>
<dbReference type="RefSeq" id="WP_101532643.1">
    <property type="nucleotide sequence ID" value="NZ_PKUQ01000008.1"/>
</dbReference>
<keyword evidence="1" id="KW-0732">Signal</keyword>
<accession>A0A2N5XV47</accession>
<dbReference type="InterPro" id="IPR011990">
    <property type="entry name" value="TPR-like_helical_dom_sf"/>
</dbReference>
<dbReference type="Proteomes" id="UP000234881">
    <property type="component" value="Unassembled WGS sequence"/>
</dbReference>
<keyword evidence="3" id="KW-1185">Reference proteome</keyword>
<dbReference type="SUPFAM" id="SSF48452">
    <property type="entry name" value="TPR-like"/>
    <property type="match status" value="1"/>
</dbReference>
<gene>
    <name evidence="2" type="ORF">C0081_04670</name>
</gene>
<evidence type="ECO:0008006" key="4">
    <source>
        <dbReference type="Google" id="ProtNLM"/>
    </source>
</evidence>
<sequence>MSVKHILQHSAWFALLIAATCSNGLADDGMVTAAQTMQVASASEAGPDIYALKYFAERGETEKYNQELTRLRLSYPGFQAPGDPLNPVQGSDQKYWTLYGEGRIDELEALITRQQAAQPYWAPDPDLLKKIKQYRVRGALLKAHANYDFDKVKQLANSNSQIITPDDPDTLWAVAEALSHEKNGEGAFELYQAMLSRFSDKDLINATMQKAARYLPLADAGYLYKRVLGAGSKGSNGSALKISFARGLAIRANAFGFALPVNFDQELNLFGQQAERSKDWADLQLLAWTSYVSGNFDQSYRFFAQVPNGKEHLKAIEGRILSLKALGKLHEAQTLSREWKGANTDLSGLYVSLFSPLLLDHKGKPLTQGFLQDYVKHTKAQKSGAGAEALGWYAFNLKQFDTSYAWFDKAIEWQLTETAAYGKTLVAAFLNNKQAFSDLKALYGEQYATVAKLTYKSQIQASKRGLGKRVSTLDKLSQAHKSGDYHGCLAIAEGLIASGRANAQTHQTRGWCLMQLKRPTEAQFAFEQSIQTAGQRHNGRLRATSSYGASLAALSRGKTRDAERVSSNAGLSQSQKQEIDQGVLAQKATEAFRQKRYLDSLHFLAQRAQIAREPRNLTELRAWSMYHVGDYLAAHRLFVSLNNVVSSKAVRDGIKVTRNKIRPSLQIH</sequence>
<comment type="caution">
    <text evidence="2">The sequence shown here is derived from an EMBL/GenBank/DDBJ whole genome shotgun (WGS) entry which is preliminary data.</text>
</comment>
<dbReference type="EMBL" id="PKUQ01000008">
    <property type="protein sequence ID" value="PLW78392.1"/>
    <property type="molecule type" value="Genomic_DNA"/>
</dbReference>
<evidence type="ECO:0000256" key="1">
    <source>
        <dbReference type="SAM" id="SignalP"/>
    </source>
</evidence>
<evidence type="ECO:0000313" key="3">
    <source>
        <dbReference type="Proteomes" id="UP000234881"/>
    </source>
</evidence>